<evidence type="ECO:0000256" key="1">
    <source>
        <dbReference type="SAM" id="MobiDB-lite"/>
    </source>
</evidence>
<evidence type="ECO:0000313" key="3">
    <source>
        <dbReference type="Proteomes" id="UP000620124"/>
    </source>
</evidence>
<gene>
    <name evidence="2" type="ORF">MVEN_01041700</name>
</gene>
<reference evidence="2" key="1">
    <citation type="submission" date="2020-05" db="EMBL/GenBank/DDBJ databases">
        <title>Mycena genomes resolve the evolution of fungal bioluminescence.</title>
        <authorList>
            <person name="Tsai I.J."/>
        </authorList>
    </citation>
    <scope>NUCLEOTIDE SEQUENCE</scope>
    <source>
        <strain evidence="2">CCC161011</strain>
    </source>
</reference>
<accession>A0A8H6YEY2</accession>
<protein>
    <submittedName>
        <fullName evidence="2">Uncharacterized protein</fullName>
    </submittedName>
</protein>
<evidence type="ECO:0000313" key="2">
    <source>
        <dbReference type="EMBL" id="KAF7357049.1"/>
    </source>
</evidence>
<feature type="region of interest" description="Disordered" evidence="1">
    <location>
        <begin position="102"/>
        <end position="161"/>
    </location>
</feature>
<organism evidence="2 3">
    <name type="scientific">Mycena venus</name>
    <dbReference type="NCBI Taxonomy" id="2733690"/>
    <lineage>
        <taxon>Eukaryota</taxon>
        <taxon>Fungi</taxon>
        <taxon>Dikarya</taxon>
        <taxon>Basidiomycota</taxon>
        <taxon>Agaricomycotina</taxon>
        <taxon>Agaricomycetes</taxon>
        <taxon>Agaricomycetidae</taxon>
        <taxon>Agaricales</taxon>
        <taxon>Marasmiineae</taxon>
        <taxon>Mycenaceae</taxon>
        <taxon>Mycena</taxon>
    </lineage>
</organism>
<dbReference type="Proteomes" id="UP000620124">
    <property type="component" value="Unassembled WGS sequence"/>
</dbReference>
<comment type="caution">
    <text evidence="2">The sequence shown here is derived from an EMBL/GenBank/DDBJ whole genome shotgun (WGS) entry which is preliminary data.</text>
</comment>
<name>A0A8H6YEY2_9AGAR</name>
<keyword evidence="3" id="KW-1185">Reference proteome</keyword>
<dbReference type="EMBL" id="JACAZI010000007">
    <property type="protein sequence ID" value="KAF7357049.1"/>
    <property type="molecule type" value="Genomic_DNA"/>
</dbReference>
<feature type="compositionally biased region" description="Polar residues" evidence="1">
    <location>
        <begin position="117"/>
        <end position="130"/>
    </location>
</feature>
<dbReference type="AlphaFoldDB" id="A0A8H6YEY2"/>
<proteinExistence type="predicted"/>
<feature type="region of interest" description="Disordered" evidence="1">
    <location>
        <begin position="51"/>
        <end position="75"/>
    </location>
</feature>
<sequence>MFYSLHLLQWGRINSNHTPSLLHISGKTMGHGRAILGKLFSRAGELRKISPKASPGSPVVVVEGPPRQLGSPINLSSPRSAFIKDLDSDDDKEMLEILLPIEDKYTPPDGDVPMMTPPSSLTTLPSNFQSPVPALQSPFRSPEAAPPRRSTRTAGNRVLYK</sequence>
<feature type="compositionally biased region" description="Low complexity" evidence="1">
    <location>
        <begin position="54"/>
        <end position="66"/>
    </location>
</feature>